<sequence>MNKLNLIKASFFSLILISNLSCKSDDESTPQHTFLGEIDFISTFGGTKNESAQSIVNTQDGGYAILGHTQSMDFDITDKPNESFDYWVLKFDANNEIQWSKTYGGTDDDRGNSLVQTSDGGYAILGQSSSNDEDVTGNSGSNDYWLAKLDASGNIIWQKSYGYSGADIGITLIQTNDNGFFITGVLDVTASGGEGNTRRHAGGDYWALKLNSSGEIEWSKYYGGSFTDTPYDAIQTTDGYIIVGSSDSDDVDINNNKGSYDFWVIKISETGDLIWEKSYGGSEIDEAWSITQTNDNNFVIVGDTRSSDLDVNNLIGAADLWVIKITPTGDLIWEKTIGGTNFDVGRSIVKTQDQGFLISGSSRSSDIDLNSNNGQNDALVLKIDANANLEWQKTIGGLNIDFAYDAIELNDLTIVAVGDSNSNEGDIPTNKGFSDLLIIKIK</sequence>
<evidence type="ECO:0000313" key="2">
    <source>
        <dbReference type="Proteomes" id="UP001597533"/>
    </source>
</evidence>
<gene>
    <name evidence="1" type="ORF">ACFS5M_03605</name>
</gene>
<evidence type="ECO:0000313" key="1">
    <source>
        <dbReference type="EMBL" id="MFD2822740.1"/>
    </source>
</evidence>
<organism evidence="1 2">
    <name type="scientific">Lacinutrix iliipiscaria</name>
    <dbReference type="NCBI Taxonomy" id="1230532"/>
    <lineage>
        <taxon>Bacteria</taxon>
        <taxon>Pseudomonadati</taxon>
        <taxon>Bacteroidota</taxon>
        <taxon>Flavobacteriia</taxon>
        <taxon>Flavobacteriales</taxon>
        <taxon>Flavobacteriaceae</taxon>
        <taxon>Lacinutrix</taxon>
    </lineage>
</organism>
<keyword evidence="2" id="KW-1185">Reference proteome</keyword>
<dbReference type="PANTHER" id="PTHR42754">
    <property type="entry name" value="ENDOGLUCANASE"/>
    <property type="match status" value="1"/>
</dbReference>
<proteinExistence type="predicted"/>
<dbReference type="RefSeq" id="WP_379897894.1">
    <property type="nucleotide sequence ID" value="NZ_JBHUOV010000001.1"/>
</dbReference>
<accession>A0ABW5WLJ2</accession>
<name>A0ABW5WLJ2_9FLAO</name>
<dbReference type="PANTHER" id="PTHR42754:SF1">
    <property type="entry name" value="LIPOPROTEIN"/>
    <property type="match status" value="1"/>
</dbReference>
<dbReference type="Proteomes" id="UP001597533">
    <property type="component" value="Unassembled WGS sequence"/>
</dbReference>
<evidence type="ECO:0008006" key="3">
    <source>
        <dbReference type="Google" id="ProtNLM"/>
    </source>
</evidence>
<reference evidence="2" key="1">
    <citation type="journal article" date="2019" name="Int. J. Syst. Evol. Microbiol.">
        <title>The Global Catalogue of Microorganisms (GCM) 10K type strain sequencing project: providing services to taxonomists for standard genome sequencing and annotation.</title>
        <authorList>
            <consortium name="The Broad Institute Genomics Platform"/>
            <consortium name="The Broad Institute Genome Sequencing Center for Infectious Disease"/>
            <person name="Wu L."/>
            <person name="Ma J."/>
        </authorList>
    </citation>
    <scope>NUCLEOTIDE SEQUENCE [LARGE SCALE GENOMIC DNA]</scope>
    <source>
        <strain evidence="2">KCTC 32141</strain>
    </source>
</reference>
<comment type="caution">
    <text evidence="1">The sequence shown here is derived from an EMBL/GenBank/DDBJ whole genome shotgun (WGS) entry which is preliminary data.</text>
</comment>
<protein>
    <recommendedName>
        <fullName evidence="3">Bulb-type lectin domain-containing protein</fullName>
    </recommendedName>
</protein>
<dbReference type="EMBL" id="JBHUOV010000001">
    <property type="protein sequence ID" value="MFD2822740.1"/>
    <property type="molecule type" value="Genomic_DNA"/>
</dbReference>